<dbReference type="InterPro" id="IPR002939">
    <property type="entry name" value="DnaJ_C"/>
</dbReference>
<keyword evidence="1" id="KW-0143">Chaperone</keyword>
<sequence length="244" mass="27108">MECGRGIPAARVKADFVPPCTAPTPTAPSPMPSPQIPSLEMMRPDAQSADVVVPLPVSLDQIYRGATRRVRVQAGQLKRVAKKLWQDVFDVKIPCGAPDGHRVTFKDKVCGGGDVVFVLQEMEQKTWHRQGCNLFIQQSISLREALLGCELVIEHLDGRRLLVRSKPGAILAPKCNGEAPWSRFDDSDAFPGQDAGTAKTGDIESCKEICRRHGWAGFTYWEDKAYFRAQDRSMLLKHRRAHSS</sequence>
<reference evidence="3" key="1">
    <citation type="submission" date="2021-02" db="EMBL/GenBank/DDBJ databases">
        <authorList>
            <person name="Dougan E. K."/>
            <person name="Rhodes N."/>
            <person name="Thang M."/>
            <person name="Chan C."/>
        </authorList>
    </citation>
    <scope>NUCLEOTIDE SEQUENCE</scope>
</reference>
<keyword evidence="4" id="KW-1185">Reference proteome</keyword>
<dbReference type="CDD" id="cd10747">
    <property type="entry name" value="DnaJ_C"/>
    <property type="match status" value="1"/>
</dbReference>
<evidence type="ECO:0000259" key="2">
    <source>
        <dbReference type="Pfam" id="PF01556"/>
    </source>
</evidence>
<proteinExistence type="predicted"/>
<name>A0A812ZTB5_9DINO</name>
<dbReference type="GO" id="GO:0006457">
    <property type="term" value="P:protein folding"/>
    <property type="evidence" value="ECO:0007669"/>
    <property type="project" value="InterPro"/>
</dbReference>
<dbReference type="GO" id="GO:0051082">
    <property type="term" value="F:unfolded protein binding"/>
    <property type="evidence" value="ECO:0007669"/>
    <property type="project" value="InterPro"/>
</dbReference>
<dbReference type="GO" id="GO:0005829">
    <property type="term" value="C:cytosol"/>
    <property type="evidence" value="ECO:0007669"/>
    <property type="project" value="TreeGrafter"/>
</dbReference>
<dbReference type="EMBL" id="CAJNJA010050216">
    <property type="protein sequence ID" value="CAE7840444.1"/>
    <property type="molecule type" value="Genomic_DNA"/>
</dbReference>
<dbReference type="OrthoDB" id="10256793at2759"/>
<protein>
    <submittedName>
        <fullName evidence="3">DNAJ1 protein</fullName>
    </submittedName>
</protein>
<dbReference type="AlphaFoldDB" id="A0A812ZTB5"/>
<dbReference type="PANTHER" id="PTHR24078">
    <property type="entry name" value="DNAJ HOMOLOG SUBFAMILY C MEMBER"/>
    <property type="match status" value="1"/>
</dbReference>
<accession>A0A812ZTB5</accession>
<dbReference type="Pfam" id="PF01556">
    <property type="entry name" value="DnaJ_C"/>
    <property type="match status" value="1"/>
</dbReference>
<comment type="caution">
    <text evidence="3">The sequence shown here is derived from an EMBL/GenBank/DDBJ whole genome shotgun (WGS) entry which is preliminary data.</text>
</comment>
<organism evidence="3 4">
    <name type="scientific">Symbiodinium necroappetens</name>
    <dbReference type="NCBI Taxonomy" id="1628268"/>
    <lineage>
        <taxon>Eukaryota</taxon>
        <taxon>Sar</taxon>
        <taxon>Alveolata</taxon>
        <taxon>Dinophyceae</taxon>
        <taxon>Suessiales</taxon>
        <taxon>Symbiodiniaceae</taxon>
        <taxon>Symbiodinium</taxon>
    </lineage>
</organism>
<gene>
    <name evidence="3" type="primary">DNAJ1</name>
    <name evidence="3" type="ORF">SNEC2469_LOCUS25447</name>
</gene>
<dbReference type="GO" id="GO:0051087">
    <property type="term" value="F:protein-folding chaperone binding"/>
    <property type="evidence" value="ECO:0007669"/>
    <property type="project" value="TreeGrafter"/>
</dbReference>
<dbReference type="Gene3D" id="2.60.260.20">
    <property type="entry name" value="Urease metallochaperone UreE, N-terminal domain"/>
    <property type="match status" value="2"/>
</dbReference>
<feature type="domain" description="Chaperone DnaJ C-terminal" evidence="2">
    <location>
        <begin position="52"/>
        <end position="162"/>
    </location>
</feature>
<dbReference type="PANTHER" id="PTHR24078:SF553">
    <property type="entry name" value="DNAJ HOMOLOG SUBFAMILY B MEMBER 5"/>
    <property type="match status" value="1"/>
</dbReference>
<dbReference type="InterPro" id="IPR051339">
    <property type="entry name" value="DnaJ_subfamily_B"/>
</dbReference>
<dbReference type="InterPro" id="IPR008971">
    <property type="entry name" value="HSP40/DnaJ_pept-bd"/>
</dbReference>
<dbReference type="Proteomes" id="UP000601435">
    <property type="component" value="Unassembled WGS sequence"/>
</dbReference>
<dbReference type="SUPFAM" id="SSF49493">
    <property type="entry name" value="HSP40/DnaJ peptide-binding domain"/>
    <property type="match status" value="2"/>
</dbReference>
<evidence type="ECO:0000256" key="1">
    <source>
        <dbReference type="ARBA" id="ARBA00023186"/>
    </source>
</evidence>
<evidence type="ECO:0000313" key="4">
    <source>
        <dbReference type="Proteomes" id="UP000601435"/>
    </source>
</evidence>
<evidence type="ECO:0000313" key="3">
    <source>
        <dbReference type="EMBL" id="CAE7840444.1"/>
    </source>
</evidence>